<protein>
    <submittedName>
        <fullName evidence="2">Uncharacterized protein</fullName>
    </submittedName>
</protein>
<dbReference type="KEGG" id="wce:WS08_0627"/>
<dbReference type="EMBL" id="CP009223">
    <property type="protein sequence ID" value="AIM62880.1"/>
    <property type="molecule type" value="Genomic_DNA"/>
</dbReference>
<reference evidence="3" key="2">
    <citation type="submission" date="2014-08" db="EMBL/GenBank/DDBJ databases">
        <title>Complete genome of Weissella ceti strain WS74 isolated from diseased rainbow trout in Brazil.</title>
        <authorList>
            <person name="Figueiredo H.C.P."/>
            <person name="Leal C.A.G."/>
            <person name="Pereira F.L."/>
            <person name="Soares S.C."/>
            <person name="Dorella F.A."/>
            <person name="Carvalho A.F."/>
            <person name="Azevedo V.A.C."/>
        </authorList>
    </citation>
    <scope>NUCLEOTIDE SEQUENCE [LARGE SCALE GENOMIC DNA]</scope>
    <source>
        <strain evidence="3">WS74</strain>
    </source>
</reference>
<evidence type="ECO:0000313" key="2">
    <source>
        <dbReference type="EMBL" id="AIM62880.1"/>
    </source>
</evidence>
<evidence type="ECO:0000313" key="3">
    <source>
        <dbReference type="Proteomes" id="UP000029079"/>
    </source>
</evidence>
<name>A0A075TZ39_9LACO</name>
<feature type="transmembrane region" description="Helical" evidence="1">
    <location>
        <begin position="21"/>
        <end position="39"/>
    </location>
</feature>
<accession>A0A075TZ39</accession>
<organism evidence="2 3">
    <name type="scientific">Weissella ceti</name>
    <dbReference type="NCBI Taxonomy" id="759620"/>
    <lineage>
        <taxon>Bacteria</taxon>
        <taxon>Bacillati</taxon>
        <taxon>Bacillota</taxon>
        <taxon>Bacilli</taxon>
        <taxon>Lactobacillales</taxon>
        <taxon>Lactobacillaceae</taxon>
        <taxon>Weissella</taxon>
    </lineage>
</organism>
<dbReference type="KEGG" id="wci:WS105_0688"/>
<keyword evidence="1" id="KW-1133">Transmembrane helix</keyword>
<keyword evidence="3" id="KW-1185">Reference proteome</keyword>
<proteinExistence type="predicted"/>
<keyword evidence="1" id="KW-0472">Membrane</keyword>
<reference evidence="2 3" key="1">
    <citation type="journal article" date="2014" name="Genome Announc.">
        <title>Complete Genome Sequences of Fish Pathogenic Weissella ceti Strains WS74 and WS105.</title>
        <authorList>
            <person name="Figueiredo H.C."/>
            <person name="Leal C.A."/>
            <person name="Dorella F.A."/>
            <person name="Carvalho A.F."/>
            <person name="Soares S.C."/>
            <person name="Pereira F.L."/>
            <person name="Azevedo V.A."/>
        </authorList>
    </citation>
    <scope>NUCLEOTIDE SEQUENCE [LARGE SCALE GENOMIC DNA]</scope>
    <source>
        <strain evidence="2 3">WS74</strain>
    </source>
</reference>
<dbReference type="Proteomes" id="UP000029079">
    <property type="component" value="Chromosome"/>
</dbReference>
<evidence type="ECO:0000256" key="1">
    <source>
        <dbReference type="SAM" id="Phobius"/>
    </source>
</evidence>
<dbReference type="AlphaFoldDB" id="A0A075TZ39"/>
<sequence length="40" mass="4581">MDTRVKRLKRKQKKPFTRSEKIGITGIAVTVIQTLIALLK</sequence>
<dbReference type="KEGG" id="wct:WS74_0628"/>
<dbReference type="STRING" id="759620.WS105_0688"/>
<gene>
    <name evidence="2" type="ORF">WS74_0628</name>
</gene>
<keyword evidence="1" id="KW-0812">Transmembrane</keyword>